<dbReference type="SMART" id="SM00066">
    <property type="entry name" value="GAL4"/>
    <property type="match status" value="1"/>
</dbReference>
<dbReference type="PROSITE" id="PS50048">
    <property type="entry name" value="ZN2_CY6_FUNGAL_2"/>
    <property type="match status" value="1"/>
</dbReference>
<dbReference type="InterPro" id="IPR053157">
    <property type="entry name" value="Sterol_Uptake_Regulator"/>
</dbReference>
<dbReference type="PROSITE" id="PS00463">
    <property type="entry name" value="ZN2_CY6_FUNGAL_1"/>
    <property type="match status" value="1"/>
</dbReference>
<evidence type="ECO:0000256" key="1">
    <source>
        <dbReference type="ARBA" id="ARBA00023242"/>
    </source>
</evidence>
<dbReference type="PANTHER" id="PTHR47784:SF4">
    <property type="entry name" value="ZN(II)2CYS6 TRANSCRIPTION FACTOR (EUROFUNG)"/>
    <property type="match status" value="1"/>
</dbReference>
<dbReference type="Gene3D" id="4.10.240.10">
    <property type="entry name" value="Zn(2)-C6 fungal-type DNA-binding domain"/>
    <property type="match status" value="1"/>
</dbReference>
<dbReference type="PANTHER" id="PTHR47784">
    <property type="entry name" value="STEROL UPTAKE CONTROL PROTEIN 2"/>
    <property type="match status" value="1"/>
</dbReference>
<proteinExistence type="predicted"/>
<dbReference type="RefSeq" id="XP_018028908.1">
    <property type="nucleotide sequence ID" value="XM_018182314.1"/>
</dbReference>
<dbReference type="STRING" id="1460663.A0A177BT18"/>
<dbReference type="EMBL" id="KV441567">
    <property type="protein sequence ID" value="OAF98542.1"/>
    <property type="molecule type" value="Genomic_DNA"/>
</dbReference>
<dbReference type="Proteomes" id="UP000077069">
    <property type="component" value="Unassembled WGS sequence"/>
</dbReference>
<dbReference type="GO" id="GO:0001228">
    <property type="term" value="F:DNA-binding transcription activator activity, RNA polymerase II-specific"/>
    <property type="evidence" value="ECO:0007669"/>
    <property type="project" value="TreeGrafter"/>
</dbReference>
<dbReference type="InterPro" id="IPR021858">
    <property type="entry name" value="Fun_TF"/>
</dbReference>
<organism evidence="3 4">
    <name type="scientific">Paraphaeosphaeria sporulosa</name>
    <dbReference type="NCBI Taxonomy" id="1460663"/>
    <lineage>
        <taxon>Eukaryota</taxon>
        <taxon>Fungi</taxon>
        <taxon>Dikarya</taxon>
        <taxon>Ascomycota</taxon>
        <taxon>Pezizomycotina</taxon>
        <taxon>Dothideomycetes</taxon>
        <taxon>Pleosporomycetidae</taxon>
        <taxon>Pleosporales</taxon>
        <taxon>Massarineae</taxon>
        <taxon>Didymosphaeriaceae</taxon>
        <taxon>Paraphaeosphaeria</taxon>
    </lineage>
</organism>
<gene>
    <name evidence="3" type="ORF">CC84DRAFT_1210777</name>
</gene>
<feature type="domain" description="Zn(2)-C6 fungal-type" evidence="2">
    <location>
        <begin position="13"/>
        <end position="43"/>
    </location>
</feature>
<dbReference type="GO" id="GO:0008270">
    <property type="term" value="F:zinc ion binding"/>
    <property type="evidence" value="ECO:0007669"/>
    <property type="project" value="InterPro"/>
</dbReference>
<dbReference type="AlphaFoldDB" id="A0A177BT18"/>
<dbReference type="Pfam" id="PF00172">
    <property type="entry name" value="Zn_clus"/>
    <property type="match status" value="1"/>
</dbReference>
<evidence type="ECO:0000313" key="3">
    <source>
        <dbReference type="EMBL" id="OAF98542.1"/>
    </source>
</evidence>
<dbReference type="InterPro" id="IPR001138">
    <property type="entry name" value="Zn2Cys6_DnaBD"/>
</dbReference>
<dbReference type="GeneID" id="28765800"/>
<keyword evidence="1" id="KW-0539">Nucleus</keyword>
<evidence type="ECO:0000313" key="4">
    <source>
        <dbReference type="Proteomes" id="UP000077069"/>
    </source>
</evidence>
<dbReference type="OrthoDB" id="4937900at2759"/>
<dbReference type="InParanoid" id="A0A177BT18"/>
<name>A0A177BT18_9PLEO</name>
<dbReference type="CDD" id="cd00067">
    <property type="entry name" value="GAL4"/>
    <property type="match status" value="1"/>
</dbReference>
<sequence length="422" mass="46653">MSRRRPHKKSRLGCQECKRRHVKCDEARPACRNCLTLDRTCIYPPSPAHAQRPPLAVSKLHPLSSSAGDVVSTPAATTPSTATTSAVAHISTPSTFVLSAETPSLAVTSPAQHDALYPPVNMRHMELLSNFIMVTGPSLAHGHQLDPTFFHVLMPIASSAPYLMHQILALSAMHLSHTRPELAQFYHEEAMALQTQALAFLNDSPIEINSANCAPMLVFTSFLGMHALAEAVASSKNHADTFLDKYLSYSNLHRGVRAITAQSWDLLMQSNISPILTQAEQLIRTTSLNMQEQAKTVADRLYRLLDDACVSTSSEEACRDAVSHLQLVYQTEASFDDSVPTEKQPAGLIWAWPILLSGDFTDLLLRRTPEALVILCYYAVLLHRHRDLWLVGPAGRMLIEAITGSLGTYWKEWLDWPNAITS</sequence>
<protein>
    <recommendedName>
        <fullName evidence="2">Zn(2)-C6 fungal-type domain-containing protein</fullName>
    </recommendedName>
</protein>
<evidence type="ECO:0000259" key="2">
    <source>
        <dbReference type="PROSITE" id="PS50048"/>
    </source>
</evidence>
<dbReference type="InterPro" id="IPR036864">
    <property type="entry name" value="Zn2-C6_fun-type_DNA-bd_sf"/>
</dbReference>
<keyword evidence="4" id="KW-1185">Reference proteome</keyword>
<dbReference type="Pfam" id="PF11951">
    <property type="entry name" value="Fungal_trans_2"/>
    <property type="match status" value="1"/>
</dbReference>
<reference evidence="3 4" key="1">
    <citation type="submission" date="2016-05" db="EMBL/GenBank/DDBJ databases">
        <title>Comparative analysis of secretome profiles of manganese(II)-oxidizing ascomycete fungi.</title>
        <authorList>
            <consortium name="DOE Joint Genome Institute"/>
            <person name="Zeiner C.A."/>
            <person name="Purvine S.O."/>
            <person name="Zink E.M."/>
            <person name="Wu S."/>
            <person name="Pasa-Tolic L."/>
            <person name="Chaput D.L."/>
            <person name="Haridas S."/>
            <person name="Grigoriev I.V."/>
            <person name="Santelli C.M."/>
            <person name="Hansel C.M."/>
        </authorList>
    </citation>
    <scope>NUCLEOTIDE SEQUENCE [LARGE SCALE GENOMIC DNA]</scope>
    <source>
        <strain evidence="3 4">AP3s5-JAC2a</strain>
    </source>
</reference>
<accession>A0A177BT18</accession>
<dbReference type="SUPFAM" id="SSF57701">
    <property type="entry name" value="Zn2/Cys6 DNA-binding domain"/>
    <property type="match status" value="1"/>
</dbReference>